<proteinExistence type="predicted"/>
<dbReference type="SUPFAM" id="SSF54909">
    <property type="entry name" value="Dimeric alpha+beta barrel"/>
    <property type="match status" value="1"/>
</dbReference>
<dbReference type="EMBL" id="LNQL01000007">
    <property type="protein sequence ID" value="KSU47727.1"/>
    <property type="molecule type" value="Genomic_DNA"/>
</dbReference>
<protein>
    <recommendedName>
        <fullName evidence="3">Antibiotic biosynthesis monooxygenase</fullName>
    </recommendedName>
</protein>
<dbReference type="Proteomes" id="UP000053797">
    <property type="component" value="Unassembled WGS sequence"/>
</dbReference>
<dbReference type="Gene3D" id="3.30.70.100">
    <property type="match status" value="1"/>
</dbReference>
<reference evidence="1 2" key="1">
    <citation type="journal article" date="2015" name="Int. J. Syst. Evol. Microbiol.">
        <title>Exiguobacterium enclense sp. nov., isolated from sediment.</title>
        <authorList>
            <person name="Dastager S.G."/>
            <person name="Mawlankar R."/>
            <person name="Sonalkar V.V."/>
            <person name="Thorat M.N."/>
            <person name="Mual P."/>
            <person name="Verma A."/>
            <person name="Krishnamurthi S."/>
            <person name="Tang S.K."/>
            <person name="Li W.J."/>
        </authorList>
    </citation>
    <scope>NUCLEOTIDE SEQUENCE [LARGE SCALE GENOMIC DNA]</scope>
    <source>
        <strain evidence="1 2">NIO-1109</strain>
    </source>
</reference>
<evidence type="ECO:0008006" key="3">
    <source>
        <dbReference type="Google" id="ProtNLM"/>
    </source>
</evidence>
<gene>
    <name evidence="1" type="ORF">AS033_15865</name>
</gene>
<name>A0A0V8GC50_9BACL</name>
<accession>A0A0V8GC50</accession>
<sequence>MVDILLNASRSMEKLEECEVYVVSVSDEEANVVYVYEVWSEVWSNETSHKASLNLAVTQTLIQKAKPLLENVERVNTLQTKGGKGLLINK</sequence>
<dbReference type="InterPro" id="IPR011008">
    <property type="entry name" value="Dimeric_a/b-barrel"/>
</dbReference>
<evidence type="ECO:0000313" key="1">
    <source>
        <dbReference type="EMBL" id="KSU47727.1"/>
    </source>
</evidence>
<organism evidence="1 2">
    <name type="scientific">Exiguobacterium indicum</name>
    <dbReference type="NCBI Taxonomy" id="296995"/>
    <lineage>
        <taxon>Bacteria</taxon>
        <taxon>Bacillati</taxon>
        <taxon>Bacillota</taxon>
        <taxon>Bacilli</taxon>
        <taxon>Bacillales</taxon>
        <taxon>Bacillales Family XII. Incertae Sedis</taxon>
        <taxon>Exiguobacterium</taxon>
    </lineage>
</organism>
<dbReference type="AlphaFoldDB" id="A0A0V8GC50"/>
<comment type="caution">
    <text evidence="1">The sequence shown here is derived from an EMBL/GenBank/DDBJ whole genome shotgun (WGS) entry which is preliminary data.</text>
</comment>
<dbReference type="OrthoDB" id="165368at2"/>
<evidence type="ECO:0000313" key="2">
    <source>
        <dbReference type="Proteomes" id="UP000053797"/>
    </source>
</evidence>